<dbReference type="AlphaFoldDB" id="E8QWN4"/>
<dbReference type="OrthoDB" id="5428193at2"/>
<name>E8QWN4_ISOPI</name>
<dbReference type="SUPFAM" id="SSF54495">
    <property type="entry name" value="UBC-like"/>
    <property type="match status" value="1"/>
</dbReference>
<proteinExistence type="predicted"/>
<dbReference type="HOGENOM" id="CLU_1292943_0_0_0"/>
<dbReference type="EMBL" id="CP002353">
    <property type="protein sequence ID" value="ADV61926.1"/>
    <property type="molecule type" value="Genomic_DNA"/>
</dbReference>
<keyword evidence="4" id="KW-1185">Reference proteome</keyword>
<dbReference type="eggNOG" id="COG5078">
    <property type="taxonomic scope" value="Bacteria"/>
</dbReference>
<reference evidence="3 4" key="2">
    <citation type="journal article" date="2011" name="Stand. Genomic Sci.">
        <title>Complete genome sequence of Isosphaera pallida type strain (IS1B).</title>
        <authorList>
            <consortium name="US DOE Joint Genome Institute (JGI-PGF)"/>
            <person name="Goker M."/>
            <person name="Cleland D."/>
            <person name="Saunders E."/>
            <person name="Lapidus A."/>
            <person name="Nolan M."/>
            <person name="Lucas S."/>
            <person name="Hammon N."/>
            <person name="Deshpande S."/>
            <person name="Cheng J.F."/>
            <person name="Tapia R."/>
            <person name="Han C."/>
            <person name="Goodwin L."/>
            <person name="Pitluck S."/>
            <person name="Liolios K."/>
            <person name="Pagani I."/>
            <person name="Ivanova N."/>
            <person name="Mavromatis K."/>
            <person name="Pati A."/>
            <person name="Chen A."/>
            <person name="Palaniappan K."/>
            <person name="Land M."/>
            <person name="Hauser L."/>
            <person name="Chang Y.J."/>
            <person name="Jeffries C.D."/>
            <person name="Detter J.C."/>
            <person name="Beck B."/>
            <person name="Woyke T."/>
            <person name="Bristow J."/>
            <person name="Eisen J.A."/>
            <person name="Markowitz V."/>
            <person name="Hugenholtz P."/>
            <person name="Kyrpides N.C."/>
            <person name="Klenk H.P."/>
        </authorList>
    </citation>
    <scope>NUCLEOTIDE SEQUENCE [LARGE SCALE GENOMIC DNA]</scope>
    <source>
        <strain evidence="4">ATCC 43644 / DSM 9630 / IS1B</strain>
    </source>
</reference>
<protein>
    <submittedName>
        <fullName evidence="3">Ubiquitin-conjugating protein E2</fullName>
    </submittedName>
</protein>
<dbReference type="Proteomes" id="UP000008631">
    <property type="component" value="Chromosome"/>
</dbReference>
<dbReference type="InterPro" id="IPR016135">
    <property type="entry name" value="UBQ-conjugating_enzyme/RWD"/>
</dbReference>
<dbReference type="Gene3D" id="3.10.110.10">
    <property type="entry name" value="Ubiquitin Conjugating Enzyme"/>
    <property type="match status" value="1"/>
</dbReference>
<dbReference type="CDD" id="cd00195">
    <property type="entry name" value="UBCc_UEV"/>
    <property type="match status" value="1"/>
</dbReference>
<dbReference type="Pfam" id="PF00179">
    <property type="entry name" value="UQ_con"/>
    <property type="match status" value="1"/>
</dbReference>
<evidence type="ECO:0000313" key="4">
    <source>
        <dbReference type="Proteomes" id="UP000008631"/>
    </source>
</evidence>
<evidence type="ECO:0000313" key="3">
    <source>
        <dbReference type="EMBL" id="ADV61926.1"/>
    </source>
</evidence>
<feature type="compositionally biased region" description="Polar residues" evidence="1">
    <location>
        <begin position="191"/>
        <end position="201"/>
    </location>
</feature>
<gene>
    <name evidence="3" type="ordered locus">Isop_1341</name>
</gene>
<accession>E8QWN4</accession>
<dbReference type="STRING" id="575540.Isop_1341"/>
<evidence type="ECO:0000259" key="2">
    <source>
        <dbReference type="Pfam" id="PF00179"/>
    </source>
</evidence>
<sequence>MWLTTPPPDTPRIRRLRNDHRTLERLRDESTVFDFEASGGNPPTCYLVTFRGVGLARRHDKIGLVHEHRVEVKLIGSYPRTMPELRWLTPIFHPNIAESGMVCIGEFGTHWAPSVGLDTLLSMLWDMARYLNHDPRSPFNRDAAAWLVSQSVYTFPLDRRPLRDRPQVVPPSDPATRSENPGSAPRRSEATRPQPTMSASQALRDDSEILFLD</sequence>
<dbReference type="RefSeq" id="WP_013564214.1">
    <property type="nucleotide sequence ID" value="NC_014962.1"/>
</dbReference>
<organism evidence="3 4">
    <name type="scientific">Isosphaera pallida (strain ATCC 43644 / DSM 9630 / IS1B)</name>
    <dbReference type="NCBI Taxonomy" id="575540"/>
    <lineage>
        <taxon>Bacteria</taxon>
        <taxon>Pseudomonadati</taxon>
        <taxon>Planctomycetota</taxon>
        <taxon>Planctomycetia</taxon>
        <taxon>Isosphaerales</taxon>
        <taxon>Isosphaeraceae</taxon>
        <taxon>Isosphaera</taxon>
    </lineage>
</organism>
<feature type="region of interest" description="Disordered" evidence="1">
    <location>
        <begin position="162"/>
        <end position="213"/>
    </location>
</feature>
<dbReference type="InParanoid" id="E8QWN4"/>
<dbReference type="KEGG" id="ipa:Isop_1341"/>
<evidence type="ECO:0000256" key="1">
    <source>
        <dbReference type="SAM" id="MobiDB-lite"/>
    </source>
</evidence>
<dbReference type="InterPro" id="IPR000608">
    <property type="entry name" value="UBC"/>
</dbReference>
<reference key="1">
    <citation type="submission" date="2010-11" db="EMBL/GenBank/DDBJ databases">
        <title>The complete sequence of chromosome of Isophaera pallida ATCC 43644.</title>
        <authorList>
            <consortium name="US DOE Joint Genome Institute (JGI-PGF)"/>
            <person name="Lucas S."/>
            <person name="Copeland A."/>
            <person name="Lapidus A."/>
            <person name="Bruce D."/>
            <person name="Goodwin L."/>
            <person name="Pitluck S."/>
            <person name="Kyrpides N."/>
            <person name="Mavromatis K."/>
            <person name="Pagani I."/>
            <person name="Ivanova N."/>
            <person name="Saunders E."/>
            <person name="Brettin T."/>
            <person name="Detter J.C."/>
            <person name="Han C."/>
            <person name="Tapia R."/>
            <person name="Land M."/>
            <person name="Hauser L."/>
            <person name="Markowitz V."/>
            <person name="Cheng J.-F."/>
            <person name="Hugenholtz P."/>
            <person name="Woyke T."/>
            <person name="Wu D."/>
            <person name="Eisen J.A."/>
        </authorList>
    </citation>
    <scope>NUCLEOTIDE SEQUENCE</scope>
    <source>
        <strain>ATCC 43644</strain>
    </source>
</reference>
<feature type="domain" description="UBC core" evidence="2">
    <location>
        <begin position="69"/>
        <end position="147"/>
    </location>
</feature>